<keyword evidence="1" id="KW-1133">Transmembrane helix</keyword>
<sequence>MIRTLFWTGVSAISSAYFYTIVNEVSSYSNGQIRFRDSPFEIQNIINYGFTFGLLVGIVRGIYGKPAIEFSILPPKGE</sequence>
<reference evidence="2" key="1">
    <citation type="submission" date="2019-09" db="EMBL/GenBank/DDBJ databases">
        <authorList>
            <person name="Needham M D."/>
        </authorList>
    </citation>
    <scope>NUCLEOTIDE SEQUENCE</scope>
</reference>
<keyword evidence="1" id="KW-0472">Membrane</keyword>
<evidence type="ECO:0000313" key="2">
    <source>
        <dbReference type="EMBL" id="VVU95207.1"/>
    </source>
</evidence>
<feature type="transmembrane region" description="Helical" evidence="1">
    <location>
        <begin position="42"/>
        <end position="63"/>
    </location>
</feature>
<keyword evidence="1" id="KW-0812">Transmembrane</keyword>
<dbReference type="EMBL" id="CABVLZ010000004">
    <property type="protein sequence ID" value="VVU95207.1"/>
    <property type="molecule type" value="Genomic_DNA"/>
</dbReference>
<gene>
    <name evidence="2" type="ORF">CPAV1605_932</name>
</gene>
<name>A0A5E8CJJ2_9ZZZZ</name>
<accession>A0A5E8CJJ2</accession>
<organism evidence="2">
    <name type="scientific">seawater metagenome</name>
    <dbReference type="NCBI Taxonomy" id="1561972"/>
    <lineage>
        <taxon>unclassified sequences</taxon>
        <taxon>metagenomes</taxon>
        <taxon>ecological metagenomes</taxon>
    </lineage>
</organism>
<dbReference type="AlphaFoldDB" id="A0A5E8CJJ2"/>
<evidence type="ECO:0000256" key="1">
    <source>
        <dbReference type="SAM" id="Phobius"/>
    </source>
</evidence>
<proteinExistence type="predicted"/>
<protein>
    <submittedName>
        <fullName evidence="2">Uncharacterized protein</fullName>
    </submittedName>
</protein>